<reference evidence="2" key="1">
    <citation type="journal article" date="2014" name="Genome Biol. Evol.">
        <title>Three classes of plasmid (47-63 kb) carry the type B neurotoxin gene cluster of group II Clostridium botulinum.</title>
        <authorList>
            <person name="Carter A.T."/>
            <person name="Austin J.W."/>
            <person name="Weedmark K.A."/>
            <person name="Corbett C."/>
            <person name="Peck M.W."/>
        </authorList>
    </citation>
    <scope>NUCLEOTIDE SEQUENCE</scope>
    <source>
        <strain evidence="2">CDC3875</strain>
        <strain evidence="5">CDC3897</strain>
        <strain evidence="3">CDC5900</strain>
        <strain evidence="4">IFR_05/025</strain>
        <plasmid evidence="4">p05/025</plasmid>
        <plasmid evidence="2">pCDC3875</plasmid>
        <plasmid evidence="5">pCDC3897</plasmid>
        <plasmid evidence="3">pCDC5900</plasmid>
    </source>
</reference>
<dbReference type="EMBL" id="KJ776582">
    <property type="protein sequence ID" value="AIW54840.1"/>
    <property type="molecule type" value="Genomic_DNA"/>
</dbReference>
<sequence length="50" mass="5951">MNIPTIYETKQCVEVILIWFFWGFIYGSIAVTIFFTLLKVFGIKLKKLYN</sequence>
<geneLocation type="plasmid" evidence="4">
    <name>p05/025</name>
</geneLocation>
<dbReference type="EMBL" id="KJ776578">
    <property type="protein sequence ID" value="AIW54591.1"/>
    <property type="molecule type" value="Genomic_DNA"/>
</dbReference>
<evidence type="ECO:0000313" key="4">
    <source>
        <dbReference type="EMBL" id="AIW54773.1"/>
    </source>
</evidence>
<feature type="transmembrane region" description="Helical" evidence="1">
    <location>
        <begin position="16"/>
        <end position="38"/>
    </location>
</feature>
<evidence type="ECO:0000256" key="1">
    <source>
        <dbReference type="SAM" id="Phobius"/>
    </source>
</evidence>
<accession>A0A0A0USW6</accession>
<evidence type="ECO:0000313" key="3">
    <source>
        <dbReference type="EMBL" id="AIW54711.1"/>
    </source>
</evidence>
<proteinExistence type="predicted"/>
<keyword evidence="1" id="KW-0812">Transmembrane</keyword>
<name>A0A0A0USW6_CLOBO</name>
<keyword evidence="1" id="KW-0472">Membrane</keyword>
<geneLocation type="plasmid" evidence="3">
    <name>pCDC5900</name>
</geneLocation>
<dbReference type="EMBL" id="KJ776581">
    <property type="protein sequence ID" value="AIW54773.1"/>
    <property type="molecule type" value="Genomic_DNA"/>
</dbReference>
<geneLocation type="plasmid" evidence="2">
    <name>pCDC3875</name>
</geneLocation>
<protein>
    <submittedName>
        <fullName evidence="2">Uncharacterized protein</fullName>
    </submittedName>
</protein>
<keyword evidence="2" id="KW-0614">Plasmid</keyword>
<organism evidence="2">
    <name type="scientific">Clostridium botulinum</name>
    <dbReference type="NCBI Taxonomy" id="1491"/>
    <lineage>
        <taxon>Bacteria</taxon>
        <taxon>Bacillati</taxon>
        <taxon>Bacillota</taxon>
        <taxon>Clostridia</taxon>
        <taxon>Eubacteriales</taxon>
        <taxon>Clostridiaceae</taxon>
        <taxon>Clostridium</taxon>
    </lineage>
</organism>
<keyword evidence="1" id="KW-1133">Transmembrane helix</keyword>
<geneLocation type="plasmid" evidence="5">
    <name>pCDC3897</name>
</geneLocation>
<evidence type="ECO:0000313" key="2">
    <source>
        <dbReference type="EMBL" id="AIW54591.1"/>
    </source>
</evidence>
<dbReference type="EMBL" id="KJ776580">
    <property type="protein sequence ID" value="AIW54711.1"/>
    <property type="molecule type" value="Genomic_DNA"/>
</dbReference>
<evidence type="ECO:0000313" key="5">
    <source>
        <dbReference type="EMBL" id="AIW54840.1"/>
    </source>
</evidence>
<dbReference type="AlphaFoldDB" id="A0A0A0USW6"/>